<evidence type="ECO:0000313" key="3">
    <source>
        <dbReference type="EMBL" id="SDF77717.1"/>
    </source>
</evidence>
<proteinExistence type="inferred from homology"/>
<gene>
    <name evidence="3" type="ORF">SAMN05192573_101357</name>
</gene>
<dbReference type="GO" id="GO:0015562">
    <property type="term" value="F:efflux transmembrane transporter activity"/>
    <property type="evidence" value="ECO:0007669"/>
    <property type="project" value="InterPro"/>
</dbReference>
<dbReference type="SUPFAM" id="SSF56954">
    <property type="entry name" value="Outer membrane efflux proteins (OEP)"/>
    <property type="match status" value="1"/>
</dbReference>
<name>A0A1G7NUX7_9SPHI</name>
<keyword evidence="2" id="KW-0175">Coiled coil</keyword>
<accession>A0A1G7NUX7</accession>
<protein>
    <submittedName>
        <fullName evidence="3">Outer membrane protein, cobalt-zinc-cadmium efflux system</fullName>
    </submittedName>
</protein>
<evidence type="ECO:0000256" key="2">
    <source>
        <dbReference type="SAM" id="Coils"/>
    </source>
</evidence>
<dbReference type="Gene3D" id="1.20.1600.10">
    <property type="entry name" value="Outer membrane efflux proteins (OEP)"/>
    <property type="match status" value="1"/>
</dbReference>
<dbReference type="PANTHER" id="PTHR30203">
    <property type="entry name" value="OUTER MEMBRANE CATION EFFLUX PROTEIN"/>
    <property type="match status" value="1"/>
</dbReference>
<reference evidence="4" key="1">
    <citation type="submission" date="2016-10" db="EMBL/GenBank/DDBJ databases">
        <authorList>
            <person name="Varghese N."/>
            <person name="Submissions S."/>
        </authorList>
    </citation>
    <scope>NUCLEOTIDE SEQUENCE [LARGE SCALE GENOMIC DNA]</scope>
    <source>
        <strain evidence="4">Gh-67</strain>
    </source>
</reference>
<dbReference type="STRING" id="551996.SAMN05192573_101357"/>
<dbReference type="Proteomes" id="UP000199705">
    <property type="component" value="Unassembled WGS sequence"/>
</dbReference>
<dbReference type="AlphaFoldDB" id="A0A1G7NUX7"/>
<evidence type="ECO:0000313" key="4">
    <source>
        <dbReference type="Proteomes" id="UP000199705"/>
    </source>
</evidence>
<keyword evidence="4" id="KW-1185">Reference proteome</keyword>
<sequence length="433" mass="49206">MYCRIEEGNMRTIKSLLFISPLFFSLLTQKAEAQTDTLKITFPDAEKQFIENNLSLLAQKYNVDASKALIQQAKLWDNPVLSTDQNIHDGSTNKFFNHSNGGGQIFVQLNQVFATAGKRGKQVKVAEDDAKVQEAAFNDLMRNLRYNLQLDFSQLGSLNAQQLVYQNEIKSATELVNAIQKSFDVGNTSMKDLIRLKALLFGLQNDMVENNRQINDLQTELKTLLQTKETTFVQPVINDKPVETVDLDVQSLISQAMTNRPDYLSNQYQLNSATHNLAYQKALAVPDVTLGVSYDQNSSYARHYYGLQVGFPIPLFNRNQGNIKSAQYNIKSQESTLKQNEFQLKNDVVAAVNQYKLNVQLFSTQQIAFNEQYDKLFGAMLKSFQQRQISLVEFVDFFDTYKDTKLKILQQQFNLQKAIADLNFAVGTTVIKS</sequence>
<comment type="similarity">
    <text evidence="1">Belongs to the outer membrane factor (OMF) (TC 1.B.17) family.</text>
</comment>
<dbReference type="InterPro" id="IPR010131">
    <property type="entry name" value="MdtP/NodT-like"/>
</dbReference>
<dbReference type="PANTHER" id="PTHR30203:SF23">
    <property type="entry name" value="OUTER MEMBRANE EFFLUX PROTEIN"/>
    <property type="match status" value="1"/>
</dbReference>
<evidence type="ECO:0000256" key="1">
    <source>
        <dbReference type="ARBA" id="ARBA00007613"/>
    </source>
</evidence>
<dbReference type="InterPro" id="IPR003423">
    <property type="entry name" value="OMP_efflux"/>
</dbReference>
<organism evidence="3 4">
    <name type="scientific">Mucilaginibacter gossypii</name>
    <dbReference type="NCBI Taxonomy" id="551996"/>
    <lineage>
        <taxon>Bacteria</taxon>
        <taxon>Pseudomonadati</taxon>
        <taxon>Bacteroidota</taxon>
        <taxon>Sphingobacteriia</taxon>
        <taxon>Sphingobacteriales</taxon>
        <taxon>Sphingobacteriaceae</taxon>
        <taxon>Mucilaginibacter</taxon>
    </lineage>
</organism>
<feature type="coiled-coil region" evidence="2">
    <location>
        <begin position="200"/>
        <end position="227"/>
    </location>
</feature>
<dbReference type="EMBL" id="FNCG01000001">
    <property type="protein sequence ID" value="SDF77717.1"/>
    <property type="molecule type" value="Genomic_DNA"/>
</dbReference>
<dbReference type="Pfam" id="PF02321">
    <property type="entry name" value="OEP"/>
    <property type="match status" value="2"/>
</dbReference>